<comment type="catalytic activity">
    <reaction evidence="14">
        <text>L-cysteinylglycine + H2O = L-cysteine + glycine</text>
        <dbReference type="Rhea" id="RHEA:28783"/>
        <dbReference type="ChEBI" id="CHEBI:15377"/>
        <dbReference type="ChEBI" id="CHEBI:35235"/>
        <dbReference type="ChEBI" id="CHEBI:57305"/>
        <dbReference type="ChEBI" id="CHEBI:61694"/>
    </reaction>
    <physiologicalReaction direction="left-to-right" evidence="14">
        <dbReference type="Rhea" id="RHEA:28784"/>
    </physiologicalReaction>
</comment>
<evidence type="ECO:0000256" key="10">
    <source>
        <dbReference type="ARBA" id="ARBA00030997"/>
    </source>
</evidence>
<comment type="similarity">
    <text evidence="1">Belongs to the peptidase M17 family.</text>
</comment>
<feature type="domain" description="Cytosol aminopeptidase" evidence="15">
    <location>
        <begin position="168"/>
        <end position="481"/>
    </location>
</feature>
<reference evidence="17" key="1">
    <citation type="journal article" date="2021" name="Mol. Ecol. Resour.">
        <title>Apolygus lucorum genome provides insights into omnivorousness and mesophyll feeding.</title>
        <authorList>
            <person name="Liu Y."/>
            <person name="Liu H."/>
            <person name="Wang H."/>
            <person name="Huang T."/>
            <person name="Liu B."/>
            <person name="Yang B."/>
            <person name="Yin L."/>
            <person name="Li B."/>
            <person name="Zhang Y."/>
            <person name="Zhang S."/>
            <person name="Jiang F."/>
            <person name="Zhang X."/>
            <person name="Ren Y."/>
            <person name="Wang B."/>
            <person name="Wang S."/>
            <person name="Lu Y."/>
            <person name="Wu K."/>
            <person name="Fan W."/>
            <person name="Wang G."/>
        </authorList>
    </citation>
    <scope>NUCLEOTIDE SEQUENCE</scope>
    <source>
        <strain evidence="17">12Hb</strain>
    </source>
</reference>
<evidence type="ECO:0000256" key="4">
    <source>
        <dbReference type="ARBA" id="ARBA00022670"/>
    </source>
</evidence>
<evidence type="ECO:0000256" key="14">
    <source>
        <dbReference type="ARBA" id="ARBA00049107"/>
    </source>
</evidence>
<comment type="catalytic activity">
    <reaction evidence="6">
        <text>an S-substituted L-cysteinylglycine + H2O = an S-substituted L-cysteine + glycine</text>
        <dbReference type="Rhea" id="RHEA:60444"/>
        <dbReference type="ChEBI" id="CHEBI:15377"/>
        <dbReference type="ChEBI" id="CHEBI:57305"/>
        <dbReference type="ChEBI" id="CHEBI:58717"/>
        <dbReference type="ChEBI" id="CHEBI:143103"/>
        <dbReference type="EC" id="3.4.13.23"/>
    </reaction>
    <physiologicalReaction direction="left-to-right" evidence="6">
        <dbReference type="Rhea" id="RHEA:60445"/>
    </physiologicalReaction>
</comment>
<evidence type="ECO:0000256" key="11">
    <source>
        <dbReference type="ARBA" id="ARBA00031564"/>
    </source>
</evidence>
<dbReference type="Gene3D" id="3.40.220.10">
    <property type="entry name" value="Leucine Aminopeptidase, subunit E, domain 1"/>
    <property type="match status" value="1"/>
</dbReference>
<dbReference type="EMBL" id="WIXP02000013">
    <property type="protein sequence ID" value="KAF6201295.1"/>
    <property type="molecule type" value="Genomic_DNA"/>
</dbReference>
<dbReference type="GO" id="GO:0005737">
    <property type="term" value="C:cytoplasm"/>
    <property type="evidence" value="ECO:0007669"/>
    <property type="project" value="InterPro"/>
</dbReference>
<evidence type="ECO:0000256" key="5">
    <source>
        <dbReference type="ARBA" id="ARBA00022801"/>
    </source>
</evidence>
<dbReference type="InterPro" id="IPR008283">
    <property type="entry name" value="Peptidase_M17_N"/>
</dbReference>
<dbReference type="GO" id="GO:0006508">
    <property type="term" value="P:proteolysis"/>
    <property type="evidence" value="ECO:0007669"/>
    <property type="project" value="UniProtKB-KW"/>
</dbReference>
<comment type="function">
    <text evidence="12">Cytosolic metallopeptidase that catalyzes the removal of unsubstituted N-terminal hydrophobic amino acids from various peptides. The presence of Zn(2+) ions is essential for the peptidase activity, and the association with other cofactors can modulate the substrate spectificity of the enzyme. For instance, in the presence of Mn(2+), it displays a specific Cys-Gly hydrolyzing activity of Cys-Gly-S-conjugates. Involved in the metabolism of glutathione and in the degradation of glutathione S-conjugates, which may play a role in the control of the cell redox status.</text>
</comment>
<name>A0A6A4J479_APOLU</name>
<dbReference type="Pfam" id="PF00883">
    <property type="entry name" value="Peptidase_M17"/>
    <property type="match status" value="1"/>
</dbReference>
<evidence type="ECO:0000256" key="8">
    <source>
        <dbReference type="ARBA" id="ARBA00029605"/>
    </source>
</evidence>
<keyword evidence="18" id="KW-1185">Reference proteome</keyword>
<dbReference type="PRINTS" id="PR00481">
    <property type="entry name" value="LAMNOPPTDASE"/>
</dbReference>
<dbReference type="InterPro" id="IPR043472">
    <property type="entry name" value="Macro_dom-like"/>
</dbReference>
<accession>A0A6A4J479</accession>
<keyword evidence="4" id="KW-0645">Protease</keyword>
<keyword evidence="5" id="KW-0378">Hydrolase</keyword>
<gene>
    <name evidence="17" type="ORF">GE061_005743</name>
</gene>
<evidence type="ECO:0000256" key="3">
    <source>
        <dbReference type="ARBA" id="ARBA00022438"/>
    </source>
</evidence>
<dbReference type="InterPro" id="IPR011356">
    <property type="entry name" value="Leucine_aapep/pepB"/>
</dbReference>
<feature type="domain" description="Peptidase M17 leucyl aminopeptidase N-terminal" evidence="16">
    <location>
        <begin position="21"/>
        <end position="136"/>
    </location>
</feature>
<evidence type="ECO:0000256" key="1">
    <source>
        <dbReference type="ARBA" id="ARBA00009528"/>
    </source>
</evidence>
<dbReference type="OrthoDB" id="412814at2759"/>
<evidence type="ECO:0000256" key="7">
    <source>
        <dbReference type="ARBA" id="ARBA00023625"/>
    </source>
</evidence>
<dbReference type="SUPFAM" id="SSF53187">
    <property type="entry name" value="Zn-dependent exopeptidases"/>
    <property type="match status" value="1"/>
</dbReference>
<dbReference type="GO" id="GO:0070006">
    <property type="term" value="F:metalloaminopeptidase activity"/>
    <property type="evidence" value="ECO:0007669"/>
    <property type="project" value="InterPro"/>
</dbReference>
<dbReference type="PANTHER" id="PTHR11963:SF16">
    <property type="entry name" value="CYTOSOL AMINOPEPTIDASE"/>
    <property type="match status" value="1"/>
</dbReference>
<dbReference type="PANTHER" id="PTHR11963">
    <property type="entry name" value="LEUCINE AMINOPEPTIDASE-RELATED"/>
    <property type="match status" value="1"/>
</dbReference>
<evidence type="ECO:0000256" key="12">
    <source>
        <dbReference type="ARBA" id="ARBA00045966"/>
    </source>
</evidence>
<evidence type="ECO:0000259" key="15">
    <source>
        <dbReference type="Pfam" id="PF00883"/>
    </source>
</evidence>
<dbReference type="CDD" id="cd00433">
    <property type="entry name" value="Peptidase_M17"/>
    <property type="match status" value="1"/>
</dbReference>
<dbReference type="Gene3D" id="3.40.630.10">
    <property type="entry name" value="Zn peptidases"/>
    <property type="match status" value="1"/>
</dbReference>
<keyword evidence="3" id="KW-0031">Aminopeptidase</keyword>
<dbReference type="GO" id="GO:0030145">
    <property type="term" value="F:manganese ion binding"/>
    <property type="evidence" value="ECO:0007669"/>
    <property type="project" value="InterPro"/>
</dbReference>
<dbReference type="Pfam" id="PF02789">
    <property type="entry name" value="Peptidase_M17_N"/>
    <property type="match status" value="1"/>
</dbReference>
<evidence type="ECO:0000313" key="18">
    <source>
        <dbReference type="Proteomes" id="UP000466442"/>
    </source>
</evidence>
<comment type="catalytic activity">
    <reaction evidence="13">
        <text>S-benzyl-L-cysteinylglycine + H2O = S-benzyl-L-cysteine + glycine</text>
        <dbReference type="Rhea" id="RHEA:62568"/>
        <dbReference type="ChEBI" id="CHEBI:15377"/>
        <dbReference type="ChEBI" id="CHEBI:57305"/>
        <dbReference type="ChEBI" id="CHEBI:145802"/>
        <dbReference type="ChEBI" id="CHEBI:145803"/>
    </reaction>
    <physiologicalReaction direction="left-to-right" evidence="13">
        <dbReference type="Rhea" id="RHEA:62569"/>
    </physiologicalReaction>
</comment>
<dbReference type="Proteomes" id="UP000466442">
    <property type="component" value="Unassembled WGS sequence"/>
</dbReference>
<evidence type="ECO:0000256" key="2">
    <source>
        <dbReference type="ARBA" id="ARBA00014190"/>
    </source>
</evidence>
<dbReference type="InterPro" id="IPR000819">
    <property type="entry name" value="Peptidase_M17_C"/>
</dbReference>
<evidence type="ECO:0000256" key="6">
    <source>
        <dbReference type="ARBA" id="ARBA00023511"/>
    </source>
</evidence>
<organism evidence="17 18">
    <name type="scientific">Apolygus lucorum</name>
    <name type="common">Small green plant bug</name>
    <name type="synonym">Lygocoris lucorum</name>
    <dbReference type="NCBI Taxonomy" id="248454"/>
    <lineage>
        <taxon>Eukaryota</taxon>
        <taxon>Metazoa</taxon>
        <taxon>Ecdysozoa</taxon>
        <taxon>Arthropoda</taxon>
        <taxon>Hexapoda</taxon>
        <taxon>Insecta</taxon>
        <taxon>Pterygota</taxon>
        <taxon>Neoptera</taxon>
        <taxon>Paraneoptera</taxon>
        <taxon>Hemiptera</taxon>
        <taxon>Heteroptera</taxon>
        <taxon>Panheteroptera</taxon>
        <taxon>Cimicomorpha</taxon>
        <taxon>Miridae</taxon>
        <taxon>Mirini</taxon>
        <taxon>Apolygus</taxon>
    </lineage>
</organism>
<evidence type="ECO:0000313" key="17">
    <source>
        <dbReference type="EMBL" id="KAF6201295.1"/>
    </source>
</evidence>
<dbReference type="AlphaFoldDB" id="A0A6A4J479"/>
<protein>
    <recommendedName>
        <fullName evidence="2">Cytosol aminopeptidase</fullName>
        <ecNumber evidence="7">3.4.13.23</ecNumber>
    </recommendedName>
    <alternativeName>
        <fullName evidence="10">Cysteinylglycine-S-conjugate dipeptidase</fullName>
    </alternativeName>
    <alternativeName>
        <fullName evidence="11">Leucine aminopeptidase 3</fullName>
    </alternativeName>
    <alternativeName>
        <fullName evidence="9">Proline aminopeptidase</fullName>
    </alternativeName>
    <alternativeName>
        <fullName evidence="8">Prolyl aminopeptidase</fullName>
    </alternativeName>
</protein>
<proteinExistence type="inferred from homology"/>
<dbReference type="EC" id="3.4.13.23" evidence="7"/>
<comment type="caution">
    <text evidence="17">The sequence shown here is derived from an EMBL/GenBank/DDBJ whole genome shotgun (WGS) entry which is preliminary data.</text>
</comment>
<evidence type="ECO:0000259" key="16">
    <source>
        <dbReference type="Pfam" id="PF02789"/>
    </source>
</evidence>
<evidence type="ECO:0000256" key="13">
    <source>
        <dbReference type="ARBA" id="ARBA00047881"/>
    </source>
</evidence>
<evidence type="ECO:0000256" key="9">
    <source>
        <dbReference type="ARBA" id="ARBA00030930"/>
    </source>
</evidence>
<sequence>MCEGKRGLVLGAYESCNKGELALTPEGMKFDETVKGRLSELLRGADIKLGTARVFNGLGDFYGVAVAGLGPEKAGMNNKETLNECKENIRIAAAVGAKALQDQTVENIMVEEFSNAEAAAEGAILGLWRFEEFRNEEERETRPKVALYGEKSNKCLWMDGVIKARAQNLTRRLEDLPANILTPREFVKAALYYLCPCGINVQVRDYKWIQNQGMNAFFNMAKGSCAVPYFLELTYCGGNDNEKPIVMVGKGVTFDSGGLCLKKCKGMSEYRADMAGAGVIVGALKAMAQLKIKANVVGLIPLFENMLSGSAIHPGDIVLSMDDRTILVEDTDNEGRVAMADALVYSNRFNPSLVMTIATLTPGIRKALGSGGAGAYTRDDTVWDELKSSGADTGDRTIRLPIWNYYRMRNRITSRADFHNVGKDGSWEGDTALGAAFLYEFAPSCSDFLHLDITGVGMLTTGLIPYYRKGYMTGRPMRTVVQFVKQMSSTGADEPTSPCGA</sequence>
<dbReference type="SUPFAM" id="SSF52949">
    <property type="entry name" value="Macro domain-like"/>
    <property type="match status" value="1"/>
</dbReference>